<evidence type="ECO:0000259" key="7">
    <source>
        <dbReference type="SMART" id="SM00078"/>
    </source>
</evidence>
<comment type="similarity">
    <text evidence="1 6">Belongs to the insulin family.</text>
</comment>
<evidence type="ECO:0000256" key="5">
    <source>
        <dbReference type="ARBA" id="ARBA00023157"/>
    </source>
</evidence>
<evidence type="ECO:0000256" key="6">
    <source>
        <dbReference type="RuleBase" id="RU000406"/>
    </source>
</evidence>
<dbReference type="PANTHER" id="PTHR13647">
    <property type="entry name" value="INSULIN-LIKE PEPTIDE 2-RELATED"/>
    <property type="match status" value="1"/>
</dbReference>
<keyword evidence="5" id="KW-1015">Disulfide bond</keyword>
<dbReference type="PROSITE" id="PS00262">
    <property type="entry name" value="INSULIN"/>
    <property type="match status" value="1"/>
</dbReference>
<proteinExistence type="inferred from homology"/>
<dbReference type="Gene3D" id="1.10.100.10">
    <property type="entry name" value="Insulin-like"/>
    <property type="match status" value="1"/>
</dbReference>
<evidence type="ECO:0000313" key="8">
    <source>
        <dbReference type="Proteomes" id="UP000035680"/>
    </source>
</evidence>
<dbReference type="Proteomes" id="UP000035680">
    <property type="component" value="Unassembled WGS sequence"/>
</dbReference>
<reference evidence="8" key="1">
    <citation type="submission" date="2014-07" db="EMBL/GenBank/DDBJ databases">
        <authorList>
            <person name="Martin A.A"/>
            <person name="De Silva N."/>
        </authorList>
    </citation>
    <scope>NUCLEOTIDE SEQUENCE</scope>
</reference>
<evidence type="ECO:0000256" key="3">
    <source>
        <dbReference type="ARBA" id="ARBA00022685"/>
    </source>
</evidence>
<comment type="subunit">
    <text evidence="2">Heterodimer of a B chain and an A chain linked by two disulfide bonds.</text>
</comment>
<dbReference type="AlphaFoldDB" id="A0A0K0FE47"/>
<dbReference type="Pfam" id="PF00049">
    <property type="entry name" value="Insulin"/>
    <property type="match status" value="1"/>
</dbReference>
<keyword evidence="8" id="KW-1185">Reference proteome</keyword>
<organism evidence="8 9">
    <name type="scientific">Strongyloides venezuelensis</name>
    <name type="common">Threadworm</name>
    <dbReference type="NCBI Taxonomy" id="75913"/>
    <lineage>
        <taxon>Eukaryota</taxon>
        <taxon>Metazoa</taxon>
        <taxon>Ecdysozoa</taxon>
        <taxon>Nematoda</taxon>
        <taxon>Chromadorea</taxon>
        <taxon>Rhabditida</taxon>
        <taxon>Tylenchina</taxon>
        <taxon>Panagrolaimomorpha</taxon>
        <taxon>Strongyloidoidea</taxon>
        <taxon>Strongyloididae</taxon>
        <taxon>Strongyloides</taxon>
    </lineage>
</organism>
<dbReference type="InterPro" id="IPR022352">
    <property type="entry name" value="Ins/IGF/rlx"/>
</dbReference>
<keyword evidence="3" id="KW-0165">Cleavage on pair of basic residues</keyword>
<reference evidence="9" key="2">
    <citation type="submission" date="2015-08" db="UniProtKB">
        <authorList>
            <consortium name="WormBaseParasite"/>
        </authorList>
    </citation>
    <scope>IDENTIFICATION</scope>
</reference>
<dbReference type="SMART" id="SM00078">
    <property type="entry name" value="IlGF"/>
    <property type="match status" value="1"/>
</dbReference>
<keyword evidence="6" id="KW-0964">Secreted</keyword>
<dbReference type="SUPFAM" id="SSF56994">
    <property type="entry name" value="Insulin-like"/>
    <property type="match status" value="1"/>
</dbReference>
<sequence length="132" mass="15225">MANNNKLHTISNKNFFIKAFLCFFIIFIFFEGSECSVRLCGYRLSKMLTTVCRSQNCAKDTEYDIHGGLEKRAVGNEGVVYEERGNLNRRNMYEQQPMKRSGGVVNDCCINRCTLEHLKTYCCGYADEEVDF</sequence>
<dbReference type="GO" id="GO:0005179">
    <property type="term" value="F:hormone activity"/>
    <property type="evidence" value="ECO:0007669"/>
    <property type="project" value="InterPro"/>
</dbReference>
<dbReference type="PRINTS" id="PR00276">
    <property type="entry name" value="INSULINFAMLY"/>
</dbReference>
<evidence type="ECO:0000256" key="1">
    <source>
        <dbReference type="ARBA" id="ARBA00009034"/>
    </source>
</evidence>
<name>A0A0K0FE47_STRVS</name>
<dbReference type="GO" id="GO:0005576">
    <property type="term" value="C:extracellular region"/>
    <property type="evidence" value="ECO:0007669"/>
    <property type="project" value="UniProtKB-SubCell"/>
</dbReference>
<dbReference type="InterPro" id="IPR022353">
    <property type="entry name" value="Insulin_CS"/>
</dbReference>
<feature type="domain" description="Insulin-like" evidence="7">
    <location>
        <begin position="37"/>
        <end position="122"/>
    </location>
</feature>
<dbReference type="WBParaSite" id="SVE_0712400.1">
    <property type="protein sequence ID" value="SVE_0712400.1"/>
    <property type="gene ID" value="SVE_0712400"/>
</dbReference>
<keyword evidence="4" id="KW-0732">Signal</keyword>
<protein>
    <submittedName>
        <fullName evidence="9">IlGF domain-containing protein</fullName>
    </submittedName>
</protein>
<dbReference type="PANTHER" id="PTHR13647:SF4">
    <property type="entry name" value="INSULIN-LIKE PEPTIDE 1-RELATED"/>
    <property type="match status" value="1"/>
</dbReference>
<dbReference type="InterPro" id="IPR016179">
    <property type="entry name" value="Insulin-like"/>
</dbReference>
<evidence type="ECO:0000313" key="9">
    <source>
        <dbReference type="WBParaSite" id="SVE_0712400.1"/>
    </source>
</evidence>
<accession>A0A0K0FE47</accession>
<evidence type="ECO:0000256" key="2">
    <source>
        <dbReference type="ARBA" id="ARBA00011207"/>
    </source>
</evidence>
<evidence type="ECO:0000256" key="4">
    <source>
        <dbReference type="ARBA" id="ARBA00022729"/>
    </source>
</evidence>
<comment type="subcellular location">
    <subcellularLocation>
        <location evidence="6">Secreted</location>
    </subcellularLocation>
</comment>
<dbReference type="InterPro" id="IPR036438">
    <property type="entry name" value="Insulin-like_sf"/>
</dbReference>